<protein>
    <submittedName>
        <fullName evidence="3">Short-chain dehydrogenase</fullName>
    </submittedName>
</protein>
<dbReference type="RefSeq" id="WP_071081896.1">
    <property type="nucleotide sequence ID" value="NZ_MBLM01000002.1"/>
</dbReference>
<name>A0A1S1RLT1_9ACTN</name>
<dbReference type="InterPro" id="IPR002347">
    <property type="entry name" value="SDR_fam"/>
</dbReference>
<evidence type="ECO:0000313" key="3">
    <source>
        <dbReference type="EMBL" id="OHV46355.1"/>
    </source>
</evidence>
<feature type="region of interest" description="Disordered" evidence="2">
    <location>
        <begin position="177"/>
        <end position="198"/>
    </location>
</feature>
<proteinExistence type="predicted"/>
<dbReference type="PANTHER" id="PTHR43157">
    <property type="entry name" value="PHOSPHATIDYLINOSITOL-GLYCAN BIOSYNTHESIS CLASS F PROTEIN-RELATED"/>
    <property type="match status" value="1"/>
</dbReference>
<reference evidence="4" key="1">
    <citation type="submission" date="2016-07" db="EMBL/GenBank/DDBJ databases">
        <title>Sequence Frankia sp. strain CcI1.17.</title>
        <authorList>
            <person name="Ghodhbane-Gtari F."/>
            <person name="Swanson E."/>
            <person name="Gueddou A."/>
            <person name="Morris K."/>
            <person name="Hezbri K."/>
            <person name="Ktari A."/>
            <person name="Nouioui I."/>
            <person name="Abebe-Akele F."/>
            <person name="Simpson S."/>
            <person name="Thomas K."/>
            <person name="Gtari M."/>
            <person name="Tisa L.S."/>
            <person name="Hurst S."/>
        </authorList>
    </citation>
    <scope>NUCLEOTIDE SEQUENCE [LARGE SCALE GENOMIC DNA]</scope>
    <source>
        <strain evidence="4">Cc1.17</strain>
    </source>
</reference>
<dbReference type="Gene3D" id="3.40.50.720">
    <property type="entry name" value="NAD(P)-binding Rossmann-like Domain"/>
    <property type="match status" value="1"/>
</dbReference>
<keyword evidence="4" id="KW-1185">Reference proteome</keyword>
<accession>A0A1S1RLT1</accession>
<organism evidence="3 4">
    <name type="scientific">Parafrankia colletiae</name>
    <dbReference type="NCBI Taxonomy" id="573497"/>
    <lineage>
        <taxon>Bacteria</taxon>
        <taxon>Bacillati</taxon>
        <taxon>Actinomycetota</taxon>
        <taxon>Actinomycetes</taxon>
        <taxon>Frankiales</taxon>
        <taxon>Frankiaceae</taxon>
        <taxon>Parafrankia</taxon>
    </lineage>
</organism>
<dbReference type="AlphaFoldDB" id="A0A1S1RLT1"/>
<evidence type="ECO:0000256" key="2">
    <source>
        <dbReference type="SAM" id="MobiDB-lite"/>
    </source>
</evidence>
<gene>
    <name evidence="3" type="ORF">CC117_01560</name>
</gene>
<dbReference type="GO" id="GO:0016491">
    <property type="term" value="F:oxidoreductase activity"/>
    <property type="evidence" value="ECO:0007669"/>
    <property type="project" value="UniProtKB-KW"/>
</dbReference>
<dbReference type="Proteomes" id="UP000179627">
    <property type="component" value="Unassembled WGS sequence"/>
</dbReference>
<dbReference type="InterPro" id="IPR036291">
    <property type="entry name" value="NAD(P)-bd_dom_sf"/>
</dbReference>
<keyword evidence="1" id="KW-0560">Oxidoreductase</keyword>
<comment type="caution">
    <text evidence="3">The sequence shown here is derived from an EMBL/GenBank/DDBJ whole genome shotgun (WGS) entry which is preliminary data.</text>
</comment>
<evidence type="ECO:0000256" key="1">
    <source>
        <dbReference type="ARBA" id="ARBA00023002"/>
    </source>
</evidence>
<dbReference type="SUPFAM" id="SSF51735">
    <property type="entry name" value="NAD(P)-binding Rossmann-fold domains"/>
    <property type="match status" value="1"/>
</dbReference>
<sequence length="369" mass="38655">MRAQAGWGLADVPDQRGRTAVITGGNSGLGFETAAVLAERGATVVLACRDLTKAEQAAARIRKGVPDADVRIEELDLLSPASVQAAAGRLRAAHPRLDLLINNAGLMRPQRDLSAAAAVAAGIEPTFYVNHLGHFALTGLLLDRLLASPGSRIVTVSSLVHLVGRADLEGLARLPAPRVSPEAPRSAGPGGRLPSRPRLHYPRSKLANLMFTFELHRRLAAAGAPTLAVAAHPGIARTGLTRNLAPPARVFLGVRAAPVMSWLIQSPQMGALATLRAATDTTARGGDYYGPSGWFGSTGLPAAARSSSRARDAEQQRRLWRESERLSGVTYDFGVGPGADGAQTPAPVTAPGEKPARRARRRAGILGNG</sequence>
<dbReference type="Pfam" id="PF00106">
    <property type="entry name" value="adh_short"/>
    <property type="match status" value="1"/>
</dbReference>
<evidence type="ECO:0000313" key="4">
    <source>
        <dbReference type="Proteomes" id="UP000179627"/>
    </source>
</evidence>
<dbReference type="PRINTS" id="PR00081">
    <property type="entry name" value="GDHRDH"/>
</dbReference>
<dbReference type="PANTHER" id="PTHR43157:SF31">
    <property type="entry name" value="PHOSPHATIDYLINOSITOL-GLYCAN BIOSYNTHESIS CLASS F PROTEIN"/>
    <property type="match status" value="1"/>
</dbReference>
<dbReference type="OrthoDB" id="4577644at2"/>
<feature type="region of interest" description="Disordered" evidence="2">
    <location>
        <begin position="331"/>
        <end position="369"/>
    </location>
</feature>
<dbReference type="EMBL" id="MBLM01000002">
    <property type="protein sequence ID" value="OHV46355.1"/>
    <property type="molecule type" value="Genomic_DNA"/>
</dbReference>